<sequence>MTQQPSIRDLGIVGDRRTAALVTRAGSVVWYCPGRFDAPSLLAGLLDPGRGGEWRVEGEVTPLRRAYLGDSGVLETRVATPAGEVTLVDFMPYGPQVPRGVCRLVRGPAGATLVLTPAPDYARRPPRLTRGGDAVRIDGDCWLSASHPLDVEGGAVRLSIPAGESGWALLGDRPAGTANPEAWLDTTLTAWRGVAAETSYSGPYEEAVRGSLRALRLLTFEETGSVISAATTSLPEVIGAGRNYDYRYVWFRDSGMIVRALSLLSPGQKGTLGRGFLDFVCRSASGRDLERPLPPLATVCGKDAPDVEELPLAGYRESRPVRIGNTAVSQVQLDVYGNILLASAGLYGWAELEEHWSVLGPVAEYLCGHWQDPDNGIWEEEERLPYLSSKVLGAVGLERLAGLHPDPATGERWRAVAGDIRAWVAAHGLTSEGAFAAVAGEETVDVVAALYPAWGYCAPDAPEMRATLRVLEREWCREGLYWRALREKDTGEGAFLAGTLWVALYWTALDPGRARQMLETVLEYANDLGLIAEEADPASGALLGNFPQTFVHAALLGVIAELT</sequence>
<dbReference type="InterPro" id="IPR012341">
    <property type="entry name" value="6hp_glycosidase-like_sf"/>
</dbReference>
<dbReference type="Pfam" id="PF19291">
    <property type="entry name" value="TREH_N"/>
    <property type="match status" value="1"/>
</dbReference>
<gene>
    <name evidence="3" type="ORF">DAETH_20640</name>
</gene>
<dbReference type="RefSeq" id="WP_264774808.1">
    <property type="nucleotide sequence ID" value="NZ_AP026560.1"/>
</dbReference>
<protein>
    <submittedName>
        <fullName evidence="3">Glucoamylase</fullName>
    </submittedName>
</protein>
<feature type="domain" description="GH15-like" evidence="1">
    <location>
        <begin position="514"/>
        <end position="559"/>
    </location>
</feature>
<feature type="domain" description="Trehalase-like N-terminal" evidence="2">
    <location>
        <begin position="4"/>
        <end position="139"/>
    </location>
</feature>
<accession>A0ABM8AE83</accession>
<dbReference type="InterPro" id="IPR008928">
    <property type="entry name" value="6-hairpin_glycosidase_sf"/>
</dbReference>
<dbReference type="EMBL" id="AP026560">
    <property type="protein sequence ID" value="BDP42095.1"/>
    <property type="molecule type" value="Genomic_DNA"/>
</dbReference>
<dbReference type="Pfam" id="PF00723">
    <property type="entry name" value="Glyco_hydro_15"/>
    <property type="match status" value="2"/>
</dbReference>
<dbReference type="PANTHER" id="PTHR31616">
    <property type="entry name" value="TREHALASE"/>
    <property type="match status" value="1"/>
</dbReference>
<dbReference type="InterPro" id="IPR045582">
    <property type="entry name" value="Trehalase-like_N"/>
</dbReference>
<dbReference type="SUPFAM" id="SSF48208">
    <property type="entry name" value="Six-hairpin glycosidases"/>
    <property type="match status" value="1"/>
</dbReference>
<reference evidence="3" key="1">
    <citation type="submission" date="2022-07" db="EMBL/GenBank/DDBJ databases">
        <title>Complete Genome Sequence of the Radioresistant Bacterium Deinococcus aetherius ST0316, Isolated from the Air Dust collected in Lower Stratosphere above Japan.</title>
        <authorList>
            <person name="Satoh K."/>
            <person name="Hagiwara K."/>
            <person name="Katsumata K."/>
            <person name="Kubo A."/>
            <person name="Yokobori S."/>
            <person name="Yamagishi A."/>
            <person name="Oono Y."/>
            <person name="Narumi I."/>
        </authorList>
    </citation>
    <scope>NUCLEOTIDE SEQUENCE</scope>
    <source>
        <strain evidence="3">ST0316</strain>
    </source>
</reference>
<evidence type="ECO:0000313" key="4">
    <source>
        <dbReference type="Proteomes" id="UP001064971"/>
    </source>
</evidence>
<feature type="domain" description="GH15-like" evidence="1">
    <location>
        <begin position="203"/>
        <end position="501"/>
    </location>
</feature>
<evidence type="ECO:0000313" key="3">
    <source>
        <dbReference type="EMBL" id="BDP42095.1"/>
    </source>
</evidence>
<dbReference type="Gene3D" id="1.50.10.10">
    <property type="match status" value="1"/>
</dbReference>
<dbReference type="InterPro" id="IPR011613">
    <property type="entry name" value="GH15-like"/>
</dbReference>
<name>A0ABM8AE83_9DEIO</name>
<evidence type="ECO:0000259" key="2">
    <source>
        <dbReference type="Pfam" id="PF19291"/>
    </source>
</evidence>
<proteinExistence type="predicted"/>
<dbReference type="PANTHER" id="PTHR31616:SF0">
    <property type="entry name" value="GLUCAN 1,4-ALPHA-GLUCOSIDASE"/>
    <property type="match status" value="1"/>
</dbReference>
<evidence type="ECO:0000259" key="1">
    <source>
        <dbReference type="Pfam" id="PF00723"/>
    </source>
</evidence>
<dbReference type="Proteomes" id="UP001064971">
    <property type="component" value="Chromosome"/>
</dbReference>
<organism evidence="3 4">
    <name type="scientific">Deinococcus aetherius</name>
    <dbReference type="NCBI Taxonomy" id="200252"/>
    <lineage>
        <taxon>Bacteria</taxon>
        <taxon>Thermotogati</taxon>
        <taxon>Deinococcota</taxon>
        <taxon>Deinococci</taxon>
        <taxon>Deinococcales</taxon>
        <taxon>Deinococcaceae</taxon>
        <taxon>Deinococcus</taxon>
    </lineage>
</organism>
<keyword evidence="4" id="KW-1185">Reference proteome</keyword>